<comment type="caution">
    <text evidence="1">The sequence shown here is derived from an EMBL/GenBank/DDBJ whole genome shotgun (WGS) entry which is preliminary data.</text>
</comment>
<protein>
    <submittedName>
        <fullName evidence="1">Uncharacterized protein</fullName>
    </submittedName>
</protein>
<organism evidence="1 2">
    <name type="scientific">Nephila pilipes</name>
    <name type="common">Giant wood spider</name>
    <name type="synonym">Nephila maculata</name>
    <dbReference type="NCBI Taxonomy" id="299642"/>
    <lineage>
        <taxon>Eukaryota</taxon>
        <taxon>Metazoa</taxon>
        <taxon>Ecdysozoa</taxon>
        <taxon>Arthropoda</taxon>
        <taxon>Chelicerata</taxon>
        <taxon>Arachnida</taxon>
        <taxon>Araneae</taxon>
        <taxon>Araneomorphae</taxon>
        <taxon>Entelegynae</taxon>
        <taxon>Araneoidea</taxon>
        <taxon>Nephilidae</taxon>
        <taxon>Nephila</taxon>
    </lineage>
</organism>
<proteinExistence type="predicted"/>
<evidence type="ECO:0000313" key="1">
    <source>
        <dbReference type="EMBL" id="GFT48699.1"/>
    </source>
</evidence>
<keyword evidence="2" id="KW-1185">Reference proteome</keyword>
<gene>
    <name evidence="1" type="ORF">NPIL_244391</name>
</gene>
<name>A0A8X6P4K2_NEPPI</name>
<sequence>MVTDILHEIFVVDPIYWEDSIQAEEPMDWECVYSLEPECYIMEWEESPPQVSTLFEPKFSEHSQLVSTLEPSEVSKGYESKEFEPLKKVSPIAASGVREISKMEVSEQVSIVLEASPRVQR</sequence>
<reference evidence="1" key="1">
    <citation type="submission" date="2020-08" db="EMBL/GenBank/DDBJ databases">
        <title>Multicomponent nature underlies the extraordinary mechanical properties of spider dragline silk.</title>
        <authorList>
            <person name="Kono N."/>
            <person name="Nakamura H."/>
            <person name="Mori M."/>
            <person name="Yoshida Y."/>
            <person name="Ohtoshi R."/>
            <person name="Malay A.D."/>
            <person name="Moran D.A.P."/>
            <person name="Tomita M."/>
            <person name="Numata K."/>
            <person name="Arakawa K."/>
        </authorList>
    </citation>
    <scope>NUCLEOTIDE SEQUENCE</scope>
</reference>
<dbReference type="EMBL" id="BMAW01065068">
    <property type="protein sequence ID" value="GFT48699.1"/>
    <property type="molecule type" value="Genomic_DNA"/>
</dbReference>
<evidence type="ECO:0000313" key="2">
    <source>
        <dbReference type="Proteomes" id="UP000887013"/>
    </source>
</evidence>
<accession>A0A8X6P4K2</accession>
<dbReference type="AlphaFoldDB" id="A0A8X6P4K2"/>
<dbReference type="Proteomes" id="UP000887013">
    <property type="component" value="Unassembled WGS sequence"/>
</dbReference>